<protein>
    <submittedName>
        <fullName evidence="2">Uncharacterized protein</fullName>
    </submittedName>
</protein>
<comment type="caution">
    <text evidence="2">The sequence shown here is derived from an EMBL/GenBank/DDBJ whole genome shotgun (WGS) entry which is preliminary data.</text>
</comment>
<feature type="signal peptide" evidence="1">
    <location>
        <begin position="1"/>
        <end position="16"/>
    </location>
</feature>
<evidence type="ECO:0000313" key="2">
    <source>
        <dbReference type="EMBL" id="ETI32781.1"/>
    </source>
</evidence>
<accession>V9E1E3</accession>
<name>V9E1E3_PHYNI</name>
<keyword evidence="1" id="KW-0732">Signal</keyword>
<feature type="chain" id="PRO_5004773482" evidence="1">
    <location>
        <begin position="17"/>
        <end position="49"/>
    </location>
</feature>
<dbReference type="EMBL" id="ANIZ01003558">
    <property type="protein sequence ID" value="ETI32781.1"/>
    <property type="molecule type" value="Genomic_DNA"/>
</dbReference>
<sequence>MPCFIWIAAACNAVICQPWMDVRKTKTVMLEMPLEVACYYGSPFDRAFG</sequence>
<dbReference type="HOGENOM" id="CLU_3145804_0_0_1"/>
<keyword evidence="3" id="KW-1185">Reference proteome</keyword>
<evidence type="ECO:0000256" key="1">
    <source>
        <dbReference type="SAM" id="SignalP"/>
    </source>
</evidence>
<evidence type="ECO:0000313" key="3">
    <source>
        <dbReference type="Proteomes" id="UP000018721"/>
    </source>
</evidence>
<dbReference type="AlphaFoldDB" id="V9E1E3"/>
<gene>
    <name evidence="2" type="ORF">F443_20434</name>
</gene>
<organism evidence="2 3">
    <name type="scientific">Phytophthora nicotianae P1569</name>
    <dbReference type="NCBI Taxonomy" id="1317065"/>
    <lineage>
        <taxon>Eukaryota</taxon>
        <taxon>Sar</taxon>
        <taxon>Stramenopiles</taxon>
        <taxon>Oomycota</taxon>
        <taxon>Peronosporomycetes</taxon>
        <taxon>Peronosporales</taxon>
        <taxon>Peronosporaceae</taxon>
        <taxon>Phytophthora</taxon>
    </lineage>
</organism>
<reference evidence="2 3" key="1">
    <citation type="submission" date="2013-11" db="EMBL/GenBank/DDBJ databases">
        <title>The Genome Sequence of Phytophthora parasitica P1569.</title>
        <authorList>
            <consortium name="The Broad Institute Genomics Platform"/>
            <person name="Russ C."/>
            <person name="Tyler B."/>
            <person name="Panabieres F."/>
            <person name="Shan W."/>
            <person name="Tripathy S."/>
            <person name="Grunwald N."/>
            <person name="Machado M."/>
            <person name="Johnson C.S."/>
            <person name="Arredondo F."/>
            <person name="Hong C."/>
            <person name="Coffey M."/>
            <person name="Young S.K."/>
            <person name="Zeng Q."/>
            <person name="Gargeya S."/>
            <person name="Fitzgerald M."/>
            <person name="Abouelleil A."/>
            <person name="Alvarado L."/>
            <person name="Chapman S.B."/>
            <person name="Gainer-Dewar J."/>
            <person name="Goldberg J."/>
            <person name="Griggs A."/>
            <person name="Gujja S."/>
            <person name="Hansen M."/>
            <person name="Howarth C."/>
            <person name="Imamovic A."/>
            <person name="Ireland A."/>
            <person name="Larimer J."/>
            <person name="McCowan C."/>
            <person name="Murphy C."/>
            <person name="Pearson M."/>
            <person name="Poon T.W."/>
            <person name="Priest M."/>
            <person name="Roberts A."/>
            <person name="Saif S."/>
            <person name="Shea T."/>
            <person name="Sykes S."/>
            <person name="Wortman J."/>
            <person name="Nusbaum C."/>
            <person name="Birren B."/>
        </authorList>
    </citation>
    <scope>NUCLEOTIDE SEQUENCE [LARGE SCALE GENOMIC DNA]</scope>
    <source>
        <strain evidence="2 3">P1569</strain>
    </source>
</reference>
<proteinExistence type="predicted"/>
<dbReference type="Proteomes" id="UP000018721">
    <property type="component" value="Unassembled WGS sequence"/>
</dbReference>